<dbReference type="GO" id="GO:0004553">
    <property type="term" value="F:hydrolase activity, hydrolyzing O-glycosyl compounds"/>
    <property type="evidence" value="ECO:0007669"/>
    <property type="project" value="InterPro"/>
</dbReference>
<evidence type="ECO:0000256" key="2">
    <source>
        <dbReference type="ARBA" id="ARBA00022801"/>
    </source>
</evidence>
<dbReference type="Proteomes" id="UP000199428">
    <property type="component" value="Unassembled WGS sequence"/>
</dbReference>
<dbReference type="CDD" id="cd02857">
    <property type="entry name" value="E_set_CDase_PDE_N"/>
    <property type="match status" value="1"/>
</dbReference>
<dbReference type="InterPro" id="IPR006047">
    <property type="entry name" value="GH13_cat_dom"/>
</dbReference>
<dbReference type="AlphaFoldDB" id="A0A1G5RQ09"/>
<dbReference type="GO" id="GO:0005975">
    <property type="term" value="P:carbohydrate metabolic process"/>
    <property type="evidence" value="ECO:0007669"/>
    <property type="project" value="InterPro"/>
</dbReference>
<evidence type="ECO:0000313" key="5">
    <source>
        <dbReference type="EMBL" id="SCZ76205.1"/>
    </source>
</evidence>
<dbReference type="InterPro" id="IPR013783">
    <property type="entry name" value="Ig-like_fold"/>
</dbReference>
<dbReference type="RefSeq" id="WP_090160543.1">
    <property type="nucleotide sequence ID" value="NZ_FMWK01000001.1"/>
</dbReference>
<dbReference type="Gene3D" id="3.20.20.80">
    <property type="entry name" value="Glycosidases"/>
    <property type="match status" value="1"/>
</dbReference>
<organism evidence="5 6">
    <name type="scientific">Pseudobutyrivibrio xylanivorans</name>
    <dbReference type="NCBI Taxonomy" id="185007"/>
    <lineage>
        <taxon>Bacteria</taxon>
        <taxon>Bacillati</taxon>
        <taxon>Bacillota</taxon>
        <taxon>Clostridia</taxon>
        <taxon>Lachnospirales</taxon>
        <taxon>Lachnospiraceae</taxon>
        <taxon>Pseudobutyrivibrio</taxon>
    </lineage>
</organism>
<dbReference type="CDD" id="cd11338">
    <property type="entry name" value="AmyAc_CMD"/>
    <property type="match status" value="1"/>
</dbReference>
<evidence type="ECO:0000313" key="6">
    <source>
        <dbReference type="Proteomes" id="UP000199428"/>
    </source>
</evidence>
<dbReference type="SMART" id="SM00642">
    <property type="entry name" value="Aamy"/>
    <property type="match status" value="1"/>
</dbReference>
<name>A0A1G5RQ09_PSEXY</name>
<dbReference type="PANTHER" id="PTHR10357:SF210">
    <property type="entry name" value="MALTODEXTRIN GLUCOSIDASE"/>
    <property type="match status" value="1"/>
</dbReference>
<dbReference type="Gene3D" id="2.60.40.10">
    <property type="entry name" value="Immunoglobulins"/>
    <property type="match status" value="1"/>
</dbReference>
<gene>
    <name evidence="5" type="ORF">SAMN02910350_00133</name>
</gene>
<dbReference type="InterPro" id="IPR014756">
    <property type="entry name" value="Ig_E-set"/>
</dbReference>
<dbReference type="InterPro" id="IPR017853">
    <property type="entry name" value="GH"/>
</dbReference>
<evidence type="ECO:0000256" key="3">
    <source>
        <dbReference type="ARBA" id="ARBA00023295"/>
    </source>
</evidence>
<dbReference type="InterPro" id="IPR013780">
    <property type="entry name" value="Glyco_hydro_b"/>
</dbReference>
<dbReference type="PANTHER" id="PTHR10357">
    <property type="entry name" value="ALPHA-AMYLASE FAMILY MEMBER"/>
    <property type="match status" value="1"/>
</dbReference>
<dbReference type="SUPFAM" id="SSF81296">
    <property type="entry name" value="E set domains"/>
    <property type="match status" value="1"/>
</dbReference>
<dbReference type="EMBL" id="FMWK01000001">
    <property type="protein sequence ID" value="SCZ76205.1"/>
    <property type="molecule type" value="Genomic_DNA"/>
</dbReference>
<sequence length="677" mass="77869">MNIHAIYSDGTAEYRYPMEPDENSLVTISIRVYHQEDVDVFLMSKTDNLSQRMHLDRTRGEFDFYSCTVQLGEKEFRYYFELVVGLDHYYYDRVGLWRDYREHYEFSIMPGFSTPAWSKGAVMYQILVDRFCNGDPSNDVETNEYHYVGAPVEGVKDWSSLPANLDIGRFYGGDLEGVRQKLHYLRSLGVEVIYFNPLFVSPSNHKYDTSDYDYIDPHFTVIKNDGGECLEPGDYDNTHATKYKLRVTNKENLEASNKFFADFVNEAHQKGIRVIIDGVFNHCGSFNKWLNREKIYSKDEGYAPGAYESKDSPYNSFFKFYEDSWPDNKSYDGWWSHDTLPKLNYEDSPKLYEYILNIGKKWVSEPYNCDGWRLDVAADLGHSEEFNHKFWRDFRNAVKSANPNAIILAEHYGNPTAWLSGDQWDTVMNYDAFMEPLTYFLTGMEKHSDEFQPSALGDGDRFKNTMLHFMARLKTPSLLCAMNQLSNHDHSRFLTRTNHTVGRIATKGAQAAEDGVSIPVMKLAEMIQFTWPGAPTLYYGDEAGVCGFTDPDSRRTYPWGSANYDLIDYTRDIIMIHKQSHAIKEGSFRFLNCGQGFISYGRFTSNEQIIVLINSNGNEISVDVPVWMAGVPLNCQLERLILSNEVGYSIMPTDITVEGGNLHIALGPYSGIVYKRI</sequence>
<accession>A0A1G5RQ09</accession>
<dbReference type="SUPFAM" id="SSF51011">
    <property type="entry name" value="Glycosyl hydrolase domain"/>
    <property type="match status" value="1"/>
</dbReference>
<protein>
    <submittedName>
        <fullName evidence="5">Alpha-glucosidase</fullName>
    </submittedName>
</protein>
<dbReference type="SUPFAM" id="SSF51445">
    <property type="entry name" value="(Trans)glycosidases"/>
    <property type="match status" value="1"/>
</dbReference>
<keyword evidence="3" id="KW-0326">Glycosidase</keyword>
<dbReference type="Gene3D" id="2.60.40.1180">
    <property type="entry name" value="Golgi alpha-mannosidase II"/>
    <property type="match status" value="1"/>
</dbReference>
<evidence type="ECO:0000259" key="4">
    <source>
        <dbReference type="SMART" id="SM00642"/>
    </source>
</evidence>
<keyword evidence="2" id="KW-0378">Hydrolase</keyword>
<dbReference type="Pfam" id="PF00128">
    <property type="entry name" value="Alpha-amylase"/>
    <property type="match status" value="2"/>
</dbReference>
<dbReference type="InterPro" id="IPR004185">
    <property type="entry name" value="Glyco_hydro_13_lg-like_dom"/>
</dbReference>
<dbReference type="Pfam" id="PF02903">
    <property type="entry name" value="Alpha-amylase_N"/>
    <property type="match status" value="1"/>
</dbReference>
<proteinExistence type="inferred from homology"/>
<feature type="domain" description="Glycosyl hydrolase family 13 catalytic" evidence="4">
    <location>
        <begin position="125"/>
        <end position="571"/>
    </location>
</feature>
<evidence type="ECO:0000256" key="1">
    <source>
        <dbReference type="ARBA" id="ARBA00008061"/>
    </source>
</evidence>
<reference evidence="5 6" key="1">
    <citation type="submission" date="2016-10" db="EMBL/GenBank/DDBJ databases">
        <authorList>
            <person name="de Groot N.N."/>
        </authorList>
    </citation>
    <scope>NUCLEOTIDE SEQUENCE [LARGE SCALE GENOMIC DNA]</scope>
    <source>
        <strain evidence="5 6">DSM 10317</strain>
    </source>
</reference>
<comment type="similarity">
    <text evidence="1">Belongs to the glycosyl hydrolase 13 family.</text>
</comment>